<keyword evidence="5" id="KW-0808">Transferase</keyword>
<protein>
    <recommendedName>
        <fullName evidence="3">histidine kinase</fullName>
        <ecNumber evidence="3">2.7.13.3</ecNumber>
    </recommendedName>
</protein>
<dbReference type="PROSITE" id="PS50109">
    <property type="entry name" value="HIS_KIN"/>
    <property type="match status" value="1"/>
</dbReference>
<evidence type="ECO:0000256" key="11">
    <source>
        <dbReference type="ARBA" id="ARBA00023306"/>
    </source>
</evidence>
<dbReference type="InterPro" id="IPR036890">
    <property type="entry name" value="HATPase_C_sf"/>
</dbReference>
<dbReference type="SMART" id="SM00387">
    <property type="entry name" value="HATPase_c"/>
    <property type="match status" value="1"/>
</dbReference>
<dbReference type="SMART" id="SM00388">
    <property type="entry name" value="HisKA"/>
    <property type="match status" value="1"/>
</dbReference>
<dbReference type="EMBL" id="CP002069">
    <property type="protein sequence ID" value="ADI73975.1"/>
    <property type="molecule type" value="Genomic_DNA"/>
</dbReference>
<dbReference type="GO" id="GO:0005886">
    <property type="term" value="C:plasma membrane"/>
    <property type="evidence" value="ECO:0007669"/>
    <property type="project" value="TreeGrafter"/>
</dbReference>
<dbReference type="InterPro" id="IPR003594">
    <property type="entry name" value="HATPase_dom"/>
</dbReference>
<evidence type="ECO:0000256" key="6">
    <source>
        <dbReference type="ARBA" id="ARBA00022741"/>
    </source>
</evidence>
<keyword evidence="6" id="KW-0547">Nucleotide-binding</keyword>
<evidence type="ECO:0000313" key="14">
    <source>
        <dbReference type="EMBL" id="ADI73975.1"/>
    </source>
</evidence>
<dbReference type="Gene3D" id="1.10.287.130">
    <property type="match status" value="1"/>
</dbReference>
<dbReference type="FunFam" id="1.10.287.130:FF:000038">
    <property type="entry name" value="Sensory transduction histidine kinase"/>
    <property type="match status" value="1"/>
</dbReference>
<dbReference type="Gene3D" id="3.30.450.20">
    <property type="entry name" value="PAS domain"/>
    <property type="match status" value="1"/>
</dbReference>
<keyword evidence="4" id="KW-0597">Phosphoprotein</keyword>
<dbReference type="GO" id="GO:0005524">
    <property type="term" value="F:ATP binding"/>
    <property type="evidence" value="ECO:0007669"/>
    <property type="project" value="UniProtKB-KW"/>
</dbReference>
<evidence type="ECO:0000256" key="10">
    <source>
        <dbReference type="ARBA" id="ARBA00023136"/>
    </source>
</evidence>
<dbReference type="CDD" id="cd00082">
    <property type="entry name" value="HisKA"/>
    <property type="match status" value="1"/>
</dbReference>
<dbReference type="GeneID" id="9346723"/>
<dbReference type="SMART" id="SM00091">
    <property type="entry name" value="PAS"/>
    <property type="match status" value="1"/>
</dbReference>
<reference evidence="14 15" key="1">
    <citation type="submission" date="2010-06" db="EMBL/GenBank/DDBJ databases">
        <title>Complete sequence chromosome of Methanohalobium evestigatum Z-7303.</title>
        <authorList>
            <consortium name="US DOE Joint Genome Institute"/>
            <person name="Lucas S."/>
            <person name="Copeland A."/>
            <person name="Lapidus A."/>
            <person name="Cheng J.-F."/>
            <person name="Bruce D."/>
            <person name="Goodwin L."/>
            <person name="Pitluck S."/>
            <person name="Saunders E."/>
            <person name="Detter J.C."/>
            <person name="Han C."/>
            <person name="Tapia R."/>
            <person name="Land M."/>
            <person name="Hauser L."/>
            <person name="Kyrpides N."/>
            <person name="Mikhailova N."/>
            <person name="Sieprawska-Lupa M."/>
            <person name="Whitman W.B."/>
            <person name="Anderson I."/>
            <person name="Woyke T."/>
        </authorList>
    </citation>
    <scope>NUCLEOTIDE SEQUENCE [LARGE SCALE GENOMIC DNA]</scope>
    <source>
        <strain evidence="15">ATCC BAA-1072 / DSM 3721 / NBRC 107634 / OCM 161 / Z-7303</strain>
    </source>
</reference>
<dbReference type="STRING" id="644295.Metev_1091"/>
<name>D7E927_METEZ</name>
<proteinExistence type="predicted"/>
<evidence type="ECO:0000256" key="8">
    <source>
        <dbReference type="ARBA" id="ARBA00022840"/>
    </source>
</evidence>
<feature type="domain" description="PAS" evidence="13">
    <location>
        <begin position="4"/>
        <end position="52"/>
    </location>
</feature>
<evidence type="ECO:0000256" key="1">
    <source>
        <dbReference type="ARBA" id="ARBA00000085"/>
    </source>
</evidence>
<dbReference type="CDD" id="cd16922">
    <property type="entry name" value="HATPase_EvgS-ArcB-TorS-like"/>
    <property type="match status" value="1"/>
</dbReference>
<dbReference type="Pfam" id="PF13426">
    <property type="entry name" value="PAS_9"/>
    <property type="match status" value="1"/>
</dbReference>
<evidence type="ECO:0000256" key="2">
    <source>
        <dbReference type="ARBA" id="ARBA00004370"/>
    </source>
</evidence>
<evidence type="ECO:0000259" key="13">
    <source>
        <dbReference type="PROSITE" id="PS50112"/>
    </source>
</evidence>
<dbReference type="PROSITE" id="PS50112">
    <property type="entry name" value="PAS"/>
    <property type="match status" value="1"/>
</dbReference>
<evidence type="ECO:0000256" key="9">
    <source>
        <dbReference type="ARBA" id="ARBA00023012"/>
    </source>
</evidence>
<dbReference type="CDD" id="cd00130">
    <property type="entry name" value="PAS"/>
    <property type="match status" value="1"/>
</dbReference>
<dbReference type="RefSeq" id="WP_013194542.1">
    <property type="nucleotide sequence ID" value="NC_014253.1"/>
</dbReference>
<dbReference type="SUPFAM" id="SSF55874">
    <property type="entry name" value="ATPase domain of HSP90 chaperone/DNA topoisomerase II/histidine kinase"/>
    <property type="match status" value="1"/>
</dbReference>
<keyword evidence="7 14" id="KW-0418">Kinase</keyword>
<dbReference type="SUPFAM" id="SSF47384">
    <property type="entry name" value="Homodimeric domain of signal transducing histidine kinase"/>
    <property type="match status" value="1"/>
</dbReference>
<dbReference type="NCBIfam" id="TIGR00229">
    <property type="entry name" value="sensory_box"/>
    <property type="match status" value="1"/>
</dbReference>
<dbReference type="AlphaFoldDB" id="D7E927"/>
<evidence type="ECO:0000256" key="7">
    <source>
        <dbReference type="ARBA" id="ARBA00022777"/>
    </source>
</evidence>
<sequence>MKESEERFRTVIELAADAIIAHDFDGDIVYVNELAYENLGYTKSELLSMNIMDIEPYNENYNSRKRYRNKLSIHNSYRIETSHERKYGSIYPVEVKITRIDLDSEPVILGFCRDITTRKQAEENLIIAKLEAEATSQAKSELLANVSHELRTPLTSIIGFSDIMLKGKAGKLNNNQINYLNKIHKSGQNLLDLINDLLDLSKIESGKMELHYEKISLTEIIEDLMAKLSPLASEKGLTLDSKINPDIEYVCMDNIKLRQILYNLIYNAIKFTNNGSITTEVDFVDNNYQFSVIDTGIGIPEDKQDEIFESFKQLDSSTKRRHAGTGLGLTLVKRLVEIHGGYIEVESKYGEGSRFTFTIPMQIKIATESK</sequence>
<evidence type="ECO:0000313" key="15">
    <source>
        <dbReference type="Proteomes" id="UP000000391"/>
    </source>
</evidence>
<keyword evidence="10" id="KW-0472">Membrane</keyword>
<dbReference type="SUPFAM" id="SSF55785">
    <property type="entry name" value="PYP-like sensor domain (PAS domain)"/>
    <property type="match status" value="1"/>
</dbReference>
<feature type="domain" description="Histidine kinase" evidence="12">
    <location>
        <begin position="145"/>
        <end position="363"/>
    </location>
</feature>
<dbReference type="GO" id="GO:0000155">
    <property type="term" value="F:phosphorelay sensor kinase activity"/>
    <property type="evidence" value="ECO:0007669"/>
    <property type="project" value="InterPro"/>
</dbReference>
<evidence type="ECO:0000259" key="12">
    <source>
        <dbReference type="PROSITE" id="PS50109"/>
    </source>
</evidence>
<comment type="catalytic activity">
    <reaction evidence="1">
        <text>ATP + protein L-histidine = ADP + protein N-phospho-L-histidine.</text>
        <dbReference type="EC" id="2.7.13.3"/>
    </reaction>
</comment>
<gene>
    <name evidence="14" type="ordered locus">Metev_1091</name>
</gene>
<dbReference type="EC" id="2.7.13.3" evidence="3"/>
<dbReference type="PANTHER" id="PTHR43047">
    <property type="entry name" value="TWO-COMPONENT HISTIDINE PROTEIN KINASE"/>
    <property type="match status" value="1"/>
</dbReference>
<dbReference type="GO" id="GO:0009927">
    <property type="term" value="F:histidine phosphotransfer kinase activity"/>
    <property type="evidence" value="ECO:0007669"/>
    <property type="project" value="TreeGrafter"/>
</dbReference>
<dbReference type="Proteomes" id="UP000000391">
    <property type="component" value="Chromosome"/>
</dbReference>
<dbReference type="PRINTS" id="PR00344">
    <property type="entry name" value="BCTRLSENSOR"/>
</dbReference>
<dbReference type="InterPro" id="IPR005467">
    <property type="entry name" value="His_kinase_dom"/>
</dbReference>
<keyword evidence="11" id="KW-0131">Cell cycle</keyword>
<dbReference type="OrthoDB" id="342253at2157"/>
<evidence type="ECO:0000256" key="5">
    <source>
        <dbReference type="ARBA" id="ARBA00022679"/>
    </source>
</evidence>
<dbReference type="FunFam" id="3.30.565.10:FF:000010">
    <property type="entry name" value="Sensor histidine kinase RcsC"/>
    <property type="match status" value="1"/>
</dbReference>
<dbReference type="HOGENOM" id="CLU_000445_89_2_2"/>
<comment type="subcellular location">
    <subcellularLocation>
        <location evidence="2">Membrane</location>
    </subcellularLocation>
</comment>
<evidence type="ECO:0000256" key="3">
    <source>
        <dbReference type="ARBA" id="ARBA00012438"/>
    </source>
</evidence>
<keyword evidence="15" id="KW-1185">Reference proteome</keyword>
<dbReference type="InterPro" id="IPR000014">
    <property type="entry name" value="PAS"/>
</dbReference>
<evidence type="ECO:0000256" key="4">
    <source>
        <dbReference type="ARBA" id="ARBA00022553"/>
    </source>
</evidence>
<organism evidence="14 15">
    <name type="scientific">Methanohalobium evestigatum (strain ATCC BAA-1072 / DSM 3721 / NBRC 107634 / OCM 161 / Z-7303)</name>
    <dbReference type="NCBI Taxonomy" id="644295"/>
    <lineage>
        <taxon>Archaea</taxon>
        <taxon>Methanobacteriati</taxon>
        <taxon>Methanobacteriota</taxon>
        <taxon>Stenosarchaea group</taxon>
        <taxon>Methanomicrobia</taxon>
        <taxon>Methanosarcinales</taxon>
        <taxon>Methanosarcinaceae</taxon>
        <taxon>Methanohalobium</taxon>
    </lineage>
</organism>
<dbReference type="InterPro" id="IPR035965">
    <property type="entry name" value="PAS-like_dom_sf"/>
</dbReference>
<dbReference type="KEGG" id="mev:Metev_1091"/>
<keyword evidence="8" id="KW-0067">ATP-binding</keyword>
<dbReference type="Gene3D" id="3.30.565.10">
    <property type="entry name" value="Histidine kinase-like ATPase, C-terminal domain"/>
    <property type="match status" value="1"/>
</dbReference>
<accession>D7E927</accession>
<keyword evidence="9" id="KW-0902">Two-component regulatory system</keyword>
<dbReference type="InterPro" id="IPR036097">
    <property type="entry name" value="HisK_dim/P_sf"/>
</dbReference>
<dbReference type="PANTHER" id="PTHR43047:SF72">
    <property type="entry name" value="OSMOSENSING HISTIDINE PROTEIN KINASE SLN1"/>
    <property type="match status" value="1"/>
</dbReference>
<dbReference type="Pfam" id="PF00512">
    <property type="entry name" value="HisKA"/>
    <property type="match status" value="1"/>
</dbReference>
<dbReference type="InterPro" id="IPR003661">
    <property type="entry name" value="HisK_dim/P_dom"/>
</dbReference>
<dbReference type="InterPro" id="IPR004358">
    <property type="entry name" value="Sig_transdc_His_kin-like_C"/>
</dbReference>
<dbReference type="Pfam" id="PF02518">
    <property type="entry name" value="HATPase_c"/>
    <property type="match status" value="1"/>
</dbReference>